<proteinExistence type="predicted"/>
<name>A0A4Z2FHC7_9TELE</name>
<organism evidence="2 3">
    <name type="scientific">Liparis tanakae</name>
    <name type="common">Tanaka's snailfish</name>
    <dbReference type="NCBI Taxonomy" id="230148"/>
    <lineage>
        <taxon>Eukaryota</taxon>
        <taxon>Metazoa</taxon>
        <taxon>Chordata</taxon>
        <taxon>Craniata</taxon>
        <taxon>Vertebrata</taxon>
        <taxon>Euteleostomi</taxon>
        <taxon>Actinopterygii</taxon>
        <taxon>Neopterygii</taxon>
        <taxon>Teleostei</taxon>
        <taxon>Neoteleostei</taxon>
        <taxon>Acanthomorphata</taxon>
        <taxon>Eupercaria</taxon>
        <taxon>Perciformes</taxon>
        <taxon>Cottioidei</taxon>
        <taxon>Cottales</taxon>
        <taxon>Liparidae</taxon>
        <taxon>Liparis</taxon>
    </lineage>
</organism>
<gene>
    <name evidence="2" type="ORF">EYF80_049658</name>
</gene>
<reference evidence="2 3" key="1">
    <citation type="submission" date="2019-03" db="EMBL/GenBank/DDBJ databases">
        <title>First draft genome of Liparis tanakae, snailfish: a comprehensive survey of snailfish specific genes.</title>
        <authorList>
            <person name="Kim W."/>
            <person name="Song I."/>
            <person name="Jeong J.-H."/>
            <person name="Kim D."/>
            <person name="Kim S."/>
            <person name="Ryu S."/>
            <person name="Song J.Y."/>
            <person name="Lee S.K."/>
        </authorList>
    </citation>
    <scope>NUCLEOTIDE SEQUENCE [LARGE SCALE GENOMIC DNA]</scope>
    <source>
        <tissue evidence="2">Muscle</tissue>
    </source>
</reference>
<keyword evidence="3" id="KW-1185">Reference proteome</keyword>
<comment type="caution">
    <text evidence="2">The sequence shown here is derived from an EMBL/GenBank/DDBJ whole genome shotgun (WGS) entry which is preliminary data.</text>
</comment>
<feature type="region of interest" description="Disordered" evidence="1">
    <location>
        <begin position="25"/>
        <end position="82"/>
    </location>
</feature>
<evidence type="ECO:0000256" key="1">
    <source>
        <dbReference type="SAM" id="MobiDB-lite"/>
    </source>
</evidence>
<evidence type="ECO:0000313" key="3">
    <source>
        <dbReference type="Proteomes" id="UP000314294"/>
    </source>
</evidence>
<accession>A0A4Z2FHC7</accession>
<dbReference type="Proteomes" id="UP000314294">
    <property type="component" value="Unassembled WGS sequence"/>
</dbReference>
<dbReference type="AlphaFoldDB" id="A0A4Z2FHC7"/>
<sequence length="82" mass="8589">MFTNPPLCGQVGPVDPALWFCQAKPSAPGGPADARVGPVSRLTDRTVFSRPAGPIGLSRSAKGPSVSNYHDNSKSPKTKRIS</sequence>
<evidence type="ECO:0000313" key="2">
    <source>
        <dbReference type="EMBL" id="TNN40174.1"/>
    </source>
</evidence>
<protein>
    <submittedName>
        <fullName evidence="2">Uncharacterized protein</fullName>
    </submittedName>
</protein>
<dbReference type="EMBL" id="SRLO01001212">
    <property type="protein sequence ID" value="TNN40174.1"/>
    <property type="molecule type" value="Genomic_DNA"/>
</dbReference>